<organism evidence="3 4">
    <name type="scientific">Cuscuta campestris</name>
    <dbReference type="NCBI Taxonomy" id="132261"/>
    <lineage>
        <taxon>Eukaryota</taxon>
        <taxon>Viridiplantae</taxon>
        <taxon>Streptophyta</taxon>
        <taxon>Embryophyta</taxon>
        <taxon>Tracheophyta</taxon>
        <taxon>Spermatophyta</taxon>
        <taxon>Magnoliopsida</taxon>
        <taxon>eudicotyledons</taxon>
        <taxon>Gunneridae</taxon>
        <taxon>Pentapetalae</taxon>
        <taxon>asterids</taxon>
        <taxon>lamiids</taxon>
        <taxon>Solanales</taxon>
        <taxon>Convolvulaceae</taxon>
        <taxon>Cuscuteae</taxon>
        <taxon>Cuscuta</taxon>
        <taxon>Cuscuta subgen. Grammica</taxon>
        <taxon>Cuscuta sect. Cleistogrammica</taxon>
    </lineage>
</organism>
<feature type="region of interest" description="Disordered" evidence="1">
    <location>
        <begin position="549"/>
        <end position="584"/>
    </location>
</feature>
<feature type="compositionally biased region" description="Basic and acidic residues" evidence="1">
    <location>
        <begin position="11"/>
        <end position="22"/>
    </location>
</feature>
<feature type="compositionally biased region" description="Polar residues" evidence="1">
    <location>
        <begin position="24"/>
        <end position="35"/>
    </location>
</feature>
<reference evidence="3 4" key="1">
    <citation type="submission" date="2018-04" db="EMBL/GenBank/DDBJ databases">
        <authorList>
            <person name="Vogel A."/>
        </authorList>
    </citation>
    <scope>NUCLEOTIDE SEQUENCE [LARGE SCALE GENOMIC DNA]</scope>
</reference>
<dbReference type="InterPro" id="IPR005162">
    <property type="entry name" value="Retrotrans_gag_dom"/>
</dbReference>
<keyword evidence="4" id="KW-1185">Reference proteome</keyword>
<dbReference type="PANTHER" id="PTHR34482">
    <property type="entry name" value="DNA DAMAGE-INDUCIBLE PROTEIN 1-LIKE"/>
    <property type="match status" value="1"/>
</dbReference>
<dbReference type="PANTHER" id="PTHR34482:SF49">
    <property type="entry name" value="RETROTRANSPOSON GAG DOMAIN-CONTAINING PROTEIN"/>
    <property type="match status" value="1"/>
</dbReference>
<evidence type="ECO:0000313" key="4">
    <source>
        <dbReference type="Proteomes" id="UP000595140"/>
    </source>
</evidence>
<feature type="region of interest" description="Disordered" evidence="1">
    <location>
        <begin position="261"/>
        <end position="317"/>
    </location>
</feature>
<evidence type="ECO:0000313" key="3">
    <source>
        <dbReference type="EMBL" id="VFQ69780.1"/>
    </source>
</evidence>
<feature type="domain" description="Retrotransposon gag" evidence="2">
    <location>
        <begin position="129"/>
        <end position="223"/>
    </location>
</feature>
<dbReference type="Proteomes" id="UP000595140">
    <property type="component" value="Unassembled WGS sequence"/>
</dbReference>
<feature type="region of interest" description="Disordered" evidence="1">
    <location>
        <begin position="485"/>
        <end position="535"/>
    </location>
</feature>
<feature type="compositionally biased region" description="Basic residues" evidence="1">
    <location>
        <begin position="292"/>
        <end position="311"/>
    </location>
</feature>
<accession>A0A484KWK7</accession>
<sequence length="669" mass="73482">MSQAAGNDGKAVLKGEPEHVSVHTEASSFTPQQVSEQAALGAGPIPKAIPIIQPQSEANFMNFLEQMAGAYVPSPPPPLLVTIEKLRKNEAQEFLGDEIADPMIAKRWFERTVRVLGNLRVPQDQRGDLTVALLQDSAYDWWKRVGADVPEPVQWETFDQLFHEEYIPKHFVEAKREEFLKFTRGELTLPEYRHKFDELAGFGQDLVPTMEKRCKRFMEGLRPDLSAHLITAPRVDINALFKHALDMNVALIKKAEYEQTQGASAAPSRPPPPKKAGTAVRGPLQCLAAPTRARRLRPRRHSHQRLSRRKARAEMGSVTRSATIMGACTQETSGSLRAYALGVARPGEAFSSALATTALAAQPAQSQKSAAASSQPKRQAAGAQAGKALARTYAMRGCTEQPAHDVIMGKANVVVDALSRKTLAVLHVQPTLRQQIASAQSSDEFCIQTTELVSRGEKPDFTVQDDILYYRGRMVFRLPNSNGGMSVTHDAEDNQADSPDGHAKVGSPHRVLHGGQSPFNNPLSPPQNPGMEGATHLFEDDRLDSLQAQVESKSKEAGPSSSRAKGHKRKGSQKSSKGDMKKKAGVISEEIGQTLLEPKDQVSQLTLLLDSAKLEINDRAERERRLEEELKEERAKLVKEKRKMAELEEALGQAEESARAKKGPSEADN</sequence>
<proteinExistence type="predicted"/>
<evidence type="ECO:0000259" key="2">
    <source>
        <dbReference type="Pfam" id="PF03732"/>
    </source>
</evidence>
<dbReference type="EMBL" id="OOIL02000835">
    <property type="protein sequence ID" value="VFQ69780.1"/>
    <property type="molecule type" value="Genomic_DNA"/>
</dbReference>
<feature type="compositionally biased region" description="Basic and acidic residues" evidence="1">
    <location>
        <begin position="656"/>
        <end position="669"/>
    </location>
</feature>
<gene>
    <name evidence="3" type="ORF">CCAM_LOCUS11556</name>
</gene>
<feature type="region of interest" description="Disordered" evidence="1">
    <location>
        <begin position="646"/>
        <end position="669"/>
    </location>
</feature>
<dbReference type="OrthoDB" id="2272416at2759"/>
<dbReference type="Pfam" id="PF03732">
    <property type="entry name" value="Retrotrans_gag"/>
    <property type="match status" value="1"/>
</dbReference>
<protein>
    <recommendedName>
        <fullName evidence="2">Retrotransposon gag domain-containing protein</fullName>
    </recommendedName>
</protein>
<evidence type="ECO:0000256" key="1">
    <source>
        <dbReference type="SAM" id="MobiDB-lite"/>
    </source>
</evidence>
<feature type="region of interest" description="Disordered" evidence="1">
    <location>
        <begin position="1"/>
        <end position="35"/>
    </location>
</feature>
<dbReference type="AlphaFoldDB" id="A0A484KWK7"/>
<name>A0A484KWK7_9ASTE</name>